<dbReference type="EMBL" id="JAFBMS010000002">
    <property type="protein sequence ID" value="KAG9354385.1"/>
    <property type="molecule type" value="Genomic_DNA"/>
</dbReference>
<feature type="region of interest" description="Disordered" evidence="1">
    <location>
        <begin position="17"/>
        <end position="55"/>
    </location>
</feature>
<dbReference type="Proteomes" id="UP000824540">
    <property type="component" value="Unassembled WGS sequence"/>
</dbReference>
<protein>
    <submittedName>
        <fullName evidence="2">Uncharacterized protein</fullName>
    </submittedName>
</protein>
<accession>A0A8T2PSP6</accession>
<keyword evidence="3" id="KW-1185">Reference proteome</keyword>
<evidence type="ECO:0000256" key="1">
    <source>
        <dbReference type="SAM" id="MobiDB-lite"/>
    </source>
</evidence>
<feature type="compositionally biased region" description="Basic and acidic residues" evidence="1">
    <location>
        <begin position="21"/>
        <end position="31"/>
    </location>
</feature>
<feature type="non-terminal residue" evidence="2">
    <location>
        <position position="1"/>
    </location>
</feature>
<sequence length="55" mass="6354">MDRKAILKNSAKQVVRFESAPVRKEQKRDGPDADSQNSPFSWSLYIHTEHTNTHT</sequence>
<comment type="caution">
    <text evidence="2">The sequence shown here is derived from an EMBL/GenBank/DDBJ whole genome shotgun (WGS) entry which is preliminary data.</text>
</comment>
<evidence type="ECO:0000313" key="3">
    <source>
        <dbReference type="Proteomes" id="UP000824540"/>
    </source>
</evidence>
<organism evidence="2 3">
    <name type="scientific">Albula glossodonta</name>
    <name type="common">roundjaw bonefish</name>
    <dbReference type="NCBI Taxonomy" id="121402"/>
    <lineage>
        <taxon>Eukaryota</taxon>
        <taxon>Metazoa</taxon>
        <taxon>Chordata</taxon>
        <taxon>Craniata</taxon>
        <taxon>Vertebrata</taxon>
        <taxon>Euteleostomi</taxon>
        <taxon>Actinopterygii</taxon>
        <taxon>Neopterygii</taxon>
        <taxon>Teleostei</taxon>
        <taxon>Albuliformes</taxon>
        <taxon>Albulidae</taxon>
        <taxon>Albula</taxon>
    </lineage>
</organism>
<name>A0A8T2PSP6_9TELE</name>
<evidence type="ECO:0000313" key="2">
    <source>
        <dbReference type="EMBL" id="KAG9354385.1"/>
    </source>
</evidence>
<dbReference type="AlphaFoldDB" id="A0A8T2PSP6"/>
<proteinExistence type="predicted"/>
<gene>
    <name evidence="2" type="ORF">JZ751_001092</name>
</gene>
<reference evidence="2" key="1">
    <citation type="thesis" date="2021" institute="BYU ScholarsArchive" country="Provo, UT, USA">
        <title>Applications of and Algorithms for Genome Assembly and Genomic Analyses with an Emphasis on Marine Teleosts.</title>
        <authorList>
            <person name="Pickett B.D."/>
        </authorList>
    </citation>
    <scope>NUCLEOTIDE SEQUENCE</scope>
    <source>
        <strain evidence="2">HI-2016</strain>
    </source>
</reference>